<dbReference type="RefSeq" id="WP_253053455.1">
    <property type="nucleotide sequence ID" value="NZ_JAMXWN010000004.1"/>
</dbReference>
<protein>
    <recommendedName>
        <fullName evidence="3">YdhG-like domain-containing protein</fullName>
    </recommendedName>
</protein>
<sequence>MDGEFVMLTVKELIKRLEYLNRFNPKQRFWLSSMVRFMREHFPEWEETTFCQIPIYYHQNTYIAFSVSEEYFTLYTNQDQYIIYLKNKLPSTKFGKHCAKIGLHHTAAIPILFEAYRGSGPYTFDQPYQQKNHII</sequence>
<evidence type="ECO:0000313" key="2">
    <source>
        <dbReference type="Proteomes" id="UP001596267"/>
    </source>
</evidence>
<comment type="caution">
    <text evidence="1">The sequence shown here is derived from an EMBL/GenBank/DDBJ whole genome shotgun (WGS) entry which is preliminary data.</text>
</comment>
<keyword evidence="2" id="KW-1185">Reference proteome</keyword>
<evidence type="ECO:0008006" key="3">
    <source>
        <dbReference type="Google" id="ProtNLM"/>
    </source>
</evidence>
<reference evidence="2" key="1">
    <citation type="journal article" date="2019" name="Int. J. Syst. Evol. Microbiol.">
        <title>The Global Catalogue of Microorganisms (GCM) 10K type strain sequencing project: providing services to taxonomists for standard genome sequencing and annotation.</title>
        <authorList>
            <consortium name="The Broad Institute Genomics Platform"/>
            <consortium name="The Broad Institute Genome Sequencing Center for Infectious Disease"/>
            <person name="Wu L."/>
            <person name="Ma J."/>
        </authorList>
    </citation>
    <scope>NUCLEOTIDE SEQUENCE [LARGE SCALE GENOMIC DNA]</scope>
    <source>
        <strain evidence="2">CCUG 42001</strain>
    </source>
</reference>
<dbReference type="EMBL" id="JBHSTQ010000005">
    <property type="protein sequence ID" value="MFC6386317.1"/>
    <property type="molecule type" value="Genomic_DNA"/>
</dbReference>
<accession>A0ABW1WCN1</accession>
<dbReference type="Gene3D" id="3.90.1150.200">
    <property type="match status" value="1"/>
</dbReference>
<proteinExistence type="predicted"/>
<dbReference type="SUPFAM" id="SSF159888">
    <property type="entry name" value="YdhG-like"/>
    <property type="match status" value="1"/>
</dbReference>
<gene>
    <name evidence="1" type="ORF">ACFP7A_06875</name>
</gene>
<organism evidence="1 2">
    <name type="scientific">Sporolactobacillus kofuensis</name>
    <dbReference type="NCBI Taxonomy" id="269672"/>
    <lineage>
        <taxon>Bacteria</taxon>
        <taxon>Bacillati</taxon>
        <taxon>Bacillota</taxon>
        <taxon>Bacilli</taxon>
        <taxon>Bacillales</taxon>
        <taxon>Sporolactobacillaceae</taxon>
        <taxon>Sporolactobacillus</taxon>
    </lineage>
</organism>
<dbReference type="Proteomes" id="UP001596267">
    <property type="component" value="Unassembled WGS sequence"/>
</dbReference>
<evidence type="ECO:0000313" key="1">
    <source>
        <dbReference type="EMBL" id="MFC6386317.1"/>
    </source>
</evidence>
<name>A0ABW1WCN1_9BACL</name>